<accession>A0ABC8ZZH5</accession>
<dbReference type="Proteomes" id="UP001497457">
    <property type="component" value="Chromosome 2b"/>
</dbReference>
<evidence type="ECO:0000256" key="1">
    <source>
        <dbReference type="SAM" id="Phobius"/>
    </source>
</evidence>
<keyword evidence="1" id="KW-0472">Membrane</keyword>
<dbReference type="AlphaFoldDB" id="A0ABC8ZZH5"/>
<evidence type="ECO:0000313" key="3">
    <source>
        <dbReference type="Proteomes" id="UP001497457"/>
    </source>
</evidence>
<dbReference type="EMBL" id="OZ075112">
    <property type="protein sequence ID" value="CAL4968405.1"/>
    <property type="molecule type" value="Genomic_DNA"/>
</dbReference>
<reference evidence="2" key="1">
    <citation type="submission" date="2024-10" db="EMBL/GenBank/DDBJ databases">
        <authorList>
            <person name="Ryan C."/>
        </authorList>
    </citation>
    <scope>NUCLEOTIDE SEQUENCE [LARGE SCALE GENOMIC DNA]</scope>
</reference>
<feature type="transmembrane region" description="Helical" evidence="1">
    <location>
        <begin position="169"/>
        <end position="187"/>
    </location>
</feature>
<evidence type="ECO:0000313" key="2">
    <source>
        <dbReference type="EMBL" id="CAL4968405.1"/>
    </source>
</evidence>
<gene>
    <name evidence="2" type="ORF">URODEC1_LOCUS49001</name>
</gene>
<sequence length="220" mass="22339">MDARDENVIKGGDPPAAQAAAVEATGGGGELAGLQPVGQDGGVDLAVQGSTGLADAGADLLPQPASDLGGVGSTGLRQRARALRIRDGSGHDHAVAGDLGPAAGGGGIGELGSPNQLAERPLLGMEHVGVADADQQAPLLVPAGRHAGPEQEDPVDFQFRHDGGGHVGAMRYAALLAMFGAAMALIGEQDASRRDQFRALMFWLGGCVGLFRWILSLSRR</sequence>
<organism evidence="2 3">
    <name type="scientific">Urochloa decumbens</name>
    <dbReference type="NCBI Taxonomy" id="240449"/>
    <lineage>
        <taxon>Eukaryota</taxon>
        <taxon>Viridiplantae</taxon>
        <taxon>Streptophyta</taxon>
        <taxon>Embryophyta</taxon>
        <taxon>Tracheophyta</taxon>
        <taxon>Spermatophyta</taxon>
        <taxon>Magnoliopsida</taxon>
        <taxon>Liliopsida</taxon>
        <taxon>Poales</taxon>
        <taxon>Poaceae</taxon>
        <taxon>PACMAD clade</taxon>
        <taxon>Panicoideae</taxon>
        <taxon>Panicodae</taxon>
        <taxon>Paniceae</taxon>
        <taxon>Melinidinae</taxon>
        <taxon>Urochloa</taxon>
    </lineage>
</organism>
<keyword evidence="1" id="KW-1133">Transmembrane helix</keyword>
<name>A0ABC8ZZH5_9POAL</name>
<protein>
    <submittedName>
        <fullName evidence="2">Uncharacterized protein</fullName>
    </submittedName>
</protein>
<keyword evidence="1" id="KW-0812">Transmembrane</keyword>
<proteinExistence type="predicted"/>
<keyword evidence="3" id="KW-1185">Reference proteome</keyword>
<feature type="transmembrane region" description="Helical" evidence="1">
    <location>
        <begin position="199"/>
        <end position="215"/>
    </location>
</feature>